<comment type="caution">
    <text evidence="2">The sequence shown here is derived from an EMBL/GenBank/DDBJ whole genome shotgun (WGS) entry which is preliminary data.</text>
</comment>
<keyword evidence="1" id="KW-0010">Activator</keyword>
<sequence>MDLTTETTGVREELLRRFKESGERERMQDILRNKLHASGWQDRVKDRCQRIINESGESVDKLTVDDIAEEVTPYARSSVPEDIKAEVLEEIRKFIYRSLPESSA</sequence>
<dbReference type="GO" id="GO:0015031">
    <property type="term" value="P:protein transport"/>
    <property type="evidence" value="ECO:0007669"/>
    <property type="project" value="UniProtKB-KW"/>
</dbReference>
<keyword evidence="1" id="KW-0813">Transport</keyword>
<dbReference type="GO" id="GO:0005643">
    <property type="term" value="C:nuclear pore"/>
    <property type="evidence" value="ECO:0007669"/>
    <property type="project" value="UniProtKB-UniRule"/>
</dbReference>
<dbReference type="GO" id="GO:0070390">
    <property type="term" value="C:transcription export complex 2"/>
    <property type="evidence" value="ECO:0007669"/>
    <property type="project" value="UniProtKB-UniRule"/>
</dbReference>
<keyword evidence="1" id="KW-0509">mRNA transport</keyword>
<dbReference type="GO" id="GO:0006325">
    <property type="term" value="P:chromatin organization"/>
    <property type="evidence" value="ECO:0007669"/>
    <property type="project" value="UniProtKB-KW"/>
</dbReference>
<comment type="subcellular location">
    <subcellularLocation>
        <location evidence="1">Nucleus</location>
        <location evidence="1">Nucleoplasm</location>
    </subcellularLocation>
    <subcellularLocation>
        <location evidence="1">Cytoplasm</location>
        <location evidence="1">P-body</location>
    </subcellularLocation>
</comment>
<dbReference type="HAMAP" id="MF_03046">
    <property type="entry name" value="ENY2_Sus1"/>
    <property type="match status" value="1"/>
</dbReference>
<dbReference type="EMBL" id="JANBUW010001920">
    <property type="protein sequence ID" value="KAJ2842091.1"/>
    <property type="molecule type" value="Genomic_DNA"/>
</dbReference>
<dbReference type="GO" id="GO:0071819">
    <property type="term" value="C:DUBm complex"/>
    <property type="evidence" value="ECO:0007669"/>
    <property type="project" value="UniProtKB-UniRule"/>
</dbReference>
<keyword evidence="1" id="KW-0804">Transcription</keyword>
<protein>
    <recommendedName>
        <fullName evidence="1">Transcription and mRNA export factor SUS1</fullName>
    </recommendedName>
</protein>
<dbReference type="GO" id="GO:0000932">
    <property type="term" value="C:P-body"/>
    <property type="evidence" value="ECO:0007669"/>
    <property type="project" value="UniProtKB-SubCell"/>
</dbReference>
<dbReference type="GO" id="GO:0000124">
    <property type="term" value="C:SAGA complex"/>
    <property type="evidence" value="ECO:0007669"/>
    <property type="project" value="UniProtKB-UniRule"/>
</dbReference>
<comment type="subunit">
    <text evidence="1">Component of the nuclear pore complex (NPC)-associated TREX-2 complex (transcription and export complex 2), composed of at least SUS1, SAC3, THP1, SEM1, and CDC31. TREX-2 contains 2 SUS1 chains. The TREX-2 complex interacts with the nucleoporin NUP1. Component of the 1.8 MDa SAGA transcription coactivator-HAT complex. SAGA is built of 5 distinct domains with specialized functions. Within the SAGA complex, SUS1, SGF11, SGF73 and UBP8 form an additional subcomplex of SAGA called the DUB module (deubiquitination module). Interacts directly with THP1, SAC3, SGF11, and with the RNA polymerase II.</text>
</comment>
<comment type="similarity">
    <text evidence="1">Belongs to the ENY2 family.</text>
</comment>
<dbReference type="AlphaFoldDB" id="A0A9W8LUT6"/>
<dbReference type="GO" id="GO:0003713">
    <property type="term" value="F:transcription coactivator activity"/>
    <property type="evidence" value="ECO:0007669"/>
    <property type="project" value="UniProtKB-UniRule"/>
</dbReference>
<keyword evidence="1" id="KW-0156">Chromatin regulator</keyword>
<name>A0A9W8LUT6_9FUNG</name>
<organism evidence="2 3">
    <name type="scientific">Coemansia brasiliensis</name>
    <dbReference type="NCBI Taxonomy" id="2650707"/>
    <lineage>
        <taxon>Eukaryota</taxon>
        <taxon>Fungi</taxon>
        <taxon>Fungi incertae sedis</taxon>
        <taxon>Zoopagomycota</taxon>
        <taxon>Kickxellomycotina</taxon>
        <taxon>Kickxellomycetes</taxon>
        <taxon>Kickxellales</taxon>
        <taxon>Kickxellaceae</taxon>
        <taxon>Coemansia</taxon>
    </lineage>
</organism>
<reference evidence="2" key="1">
    <citation type="submission" date="2022-07" db="EMBL/GenBank/DDBJ databases">
        <title>Phylogenomic reconstructions and comparative analyses of Kickxellomycotina fungi.</title>
        <authorList>
            <person name="Reynolds N.K."/>
            <person name="Stajich J.E."/>
            <person name="Barry K."/>
            <person name="Grigoriev I.V."/>
            <person name="Crous P."/>
            <person name="Smith M.E."/>
        </authorList>
    </citation>
    <scope>NUCLEOTIDE SEQUENCE</scope>
    <source>
        <strain evidence="2">NRRL 1566</strain>
    </source>
</reference>
<keyword evidence="3" id="KW-1185">Reference proteome</keyword>
<keyword evidence="1" id="KW-0811">Translocation</keyword>
<evidence type="ECO:0000313" key="3">
    <source>
        <dbReference type="Proteomes" id="UP001139887"/>
    </source>
</evidence>
<gene>
    <name evidence="1" type="primary">SUS1</name>
    <name evidence="2" type="ORF">IWW36_006037</name>
</gene>
<dbReference type="GO" id="GO:0006368">
    <property type="term" value="P:transcription elongation by RNA polymerase II"/>
    <property type="evidence" value="ECO:0007669"/>
    <property type="project" value="UniProtKB-UniRule"/>
</dbReference>
<dbReference type="Gene3D" id="1.10.246.140">
    <property type="match status" value="1"/>
</dbReference>
<dbReference type="InterPro" id="IPR018783">
    <property type="entry name" value="TF_ENY2"/>
</dbReference>
<dbReference type="OrthoDB" id="6221744at2759"/>
<proteinExistence type="inferred from homology"/>
<dbReference type="Pfam" id="PF10163">
    <property type="entry name" value="EnY2"/>
    <property type="match status" value="1"/>
</dbReference>
<dbReference type="Proteomes" id="UP001139887">
    <property type="component" value="Unassembled WGS sequence"/>
</dbReference>
<dbReference type="GO" id="GO:0006406">
    <property type="term" value="P:mRNA export from nucleus"/>
    <property type="evidence" value="ECO:0007669"/>
    <property type="project" value="UniProtKB-UniRule"/>
</dbReference>
<keyword evidence="1" id="KW-0653">Protein transport</keyword>
<comment type="function">
    <text evidence="1">Involved in mRNA export coupled transcription activation by association with both the TREX-2 and the SAGA complexes. At the promoters, SAGA is required for recruitment of the basal transcription machinery. It influences RNA polymerase II transcriptional activity through different activities such as TBP interaction and promoter selectivity, interaction with transcription activators, and chromatin modification through histone acetylation and deubiquitination. Within the SAGA complex, participates to a subcomplex required for deubiquitination of H2B and for the maintenance of steady-state H3 methylation levels. The TREX-2 complex functions in docking export-competent ribonucleoprotein particles (mRNPs) to the nuclear entrance of the nuclear pore complex (nuclear basket). TREX-2 participates in mRNA export and accurate chromatin positioning in the nucleus by tethering genes to the nuclear periphery. May also be involved in cytoplasmic mRNA decay by interaction with components of P-bodies.</text>
</comment>
<accession>A0A9W8LUT6</accession>
<evidence type="ECO:0000256" key="1">
    <source>
        <dbReference type="HAMAP-Rule" id="MF_03046"/>
    </source>
</evidence>
<dbReference type="InterPro" id="IPR038212">
    <property type="entry name" value="TF_EnY2_sf"/>
</dbReference>
<dbReference type="PANTHER" id="PTHR12514">
    <property type="entry name" value="ENHANCER OF YELLOW 2 TRANSCRIPTION FACTOR"/>
    <property type="match status" value="1"/>
</dbReference>
<keyword evidence="1" id="KW-0963">Cytoplasm</keyword>
<dbReference type="GO" id="GO:0005654">
    <property type="term" value="C:nucleoplasm"/>
    <property type="evidence" value="ECO:0007669"/>
    <property type="project" value="UniProtKB-SubCell"/>
</dbReference>
<keyword evidence="1" id="KW-0805">Transcription regulation</keyword>
<keyword evidence="1" id="KW-0539">Nucleus</keyword>
<evidence type="ECO:0000313" key="2">
    <source>
        <dbReference type="EMBL" id="KAJ2842091.1"/>
    </source>
</evidence>